<proteinExistence type="predicted"/>
<organism evidence="1">
    <name type="scientific">Lepeophtheirus salmonis</name>
    <name type="common">Salmon louse</name>
    <name type="synonym">Caligus salmonis</name>
    <dbReference type="NCBI Taxonomy" id="72036"/>
    <lineage>
        <taxon>Eukaryota</taxon>
        <taxon>Metazoa</taxon>
        <taxon>Ecdysozoa</taxon>
        <taxon>Arthropoda</taxon>
        <taxon>Crustacea</taxon>
        <taxon>Multicrustacea</taxon>
        <taxon>Hexanauplia</taxon>
        <taxon>Copepoda</taxon>
        <taxon>Siphonostomatoida</taxon>
        <taxon>Caligidae</taxon>
        <taxon>Lepeophtheirus</taxon>
    </lineage>
</organism>
<name>A0A0K2T6E2_LEPSM</name>
<sequence>TLKYCDTIISQICVKYTLNFFTFLYFLQADNETGSSRDYYKASIINNLRCVNDSVKKGAAHITVIN</sequence>
<accession>A0A0K2T6E2</accession>
<evidence type="ECO:0000313" key="1">
    <source>
        <dbReference type="EMBL" id="CDW21021.1"/>
    </source>
</evidence>
<dbReference type="AlphaFoldDB" id="A0A0K2T6E2"/>
<dbReference type="EMBL" id="HACA01003660">
    <property type="protein sequence ID" value="CDW21021.1"/>
    <property type="molecule type" value="Transcribed_RNA"/>
</dbReference>
<protein>
    <submittedName>
        <fullName evidence="1">Uncharacterized protein</fullName>
    </submittedName>
</protein>
<reference evidence="1" key="1">
    <citation type="submission" date="2014-05" db="EMBL/GenBank/DDBJ databases">
        <authorList>
            <person name="Chronopoulou M."/>
        </authorList>
    </citation>
    <scope>NUCLEOTIDE SEQUENCE</scope>
    <source>
        <tissue evidence="1">Whole organism</tissue>
    </source>
</reference>
<feature type="non-terminal residue" evidence="1">
    <location>
        <position position="1"/>
    </location>
</feature>